<reference evidence="2 3" key="1">
    <citation type="submission" date="2014-08" db="EMBL/GenBank/DDBJ databases">
        <authorList>
            <person name="Chen Y.-H."/>
        </authorList>
    </citation>
    <scope>NUCLEOTIDE SEQUENCE [LARGE SCALE GENOMIC DNA]</scope>
</reference>
<proteinExistence type="predicted"/>
<protein>
    <submittedName>
        <fullName evidence="2">Polysaccharide chain length determinant protein, PEP-CTERM locus subfamily</fullName>
    </submittedName>
</protein>
<gene>
    <name evidence="2" type="ORF">NGAL_HAMBI1145_21490</name>
</gene>
<feature type="transmembrane region" description="Helical" evidence="1">
    <location>
        <begin position="20"/>
        <end position="39"/>
    </location>
</feature>
<evidence type="ECO:0000256" key="1">
    <source>
        <dbReference type="SAM" id="Phobius"/>
    </source>
</evidence>
<dbReference type="EMBL" id="CCRH01000005">
    <property type="protein sequence ID" value="CDZ34070.1"/>
    <property type="molecule type" value="Genomic_DNA"/>
</dbReference>
<name>A0A0T7FGD4_NEOGA</name>
<dbReference type="RefSeq" id="WP_046666355.1">
    <property type="nucleotide sequence ID" value="NZ_CCRH01000005.1"/>
</dbReference>
<sequence length="496" mass="55262">MINELGRNILYFIEIALAKPFYAIVPALITLMVGAYFIYAMPRSYYSDALLLMEFQQIPTTLVSPTVSNDRLLFIEQRVMSRNSLLALADKHGLYPNLREGLAKNNFAGVIRNNITLLTSVTDGADRTASNASVRIGFKYDDPEVSANMVADLVSQVIEENRRIRTARASEATKFLTQEVNNVTQRLREREGAWTRYLEENKESHPTRIPTLLIELQAKEVELATLDRAAIALNEEIGIYEAQLRMGVGQTTETTRFHVQLLDLERDFAVKSVIYSDTHPQIRAMKQRLEEMRAQVAPAAPRDGSATMPTPEQIKTLSPELMLIAERIAMAKPRQQQNLAQRTSLVDRILRLREIISHAPEVGAQIEANEAEKVSLQRNMDDMQAKLDAARLGERLEEGDAAQQIEVIEQPEVAKIASGPRRLYLAGAVCAAAAMAAAAGIYAGHLFDRTVRGTFDLNNALAGETLVVIPRWKPKRRIAKAFRNSVFTNPSPIAGG</sequence>
<dbReference type="InterPro" id="IPR050445">
    <property type="entry name" value="Bact_polysacc_biosynth/exp"/>
</dbReference>
<dbReference type="AlphaFoldDB" id="A0A0T7FGD4"/>
<dbReference type="Proteomes" id="UP000046176">
    <property type="component" value="Unassembled WGS sequence"/>
</dbReference>
<keyword evidence="1" id="KW-0812">Transmembrane</keyword>
<feature type="transmembrane region" description="Helical" evidence="1">
    <location>
        <begin position="423"/>
        <end position="443"/>
    </location>
</feature>
<evidence type="ECO:0000313" key="3">
    <source>
        <dbReference type="Proteomes" id="UP000046176"/>
    </source>
</evidence>
<keyword evidence="1" id="KW-1133">Transmembrane helix</keyword>
<keyword evidence="1" id="KW-0472">Membrane</keyword>
<accession>A0A0T7FGD4</accession>
<organism evidence="2 3">
    <name type="scientific">Neorhizobium galegae bv. officinalis</name>
    <dbReference type="NCBI Taxonomy" id="323656"/>
    <lineage>
        <taxon>Bacteria</taxon>
        <taxon>Pseudomonadati</taxon>
        <taxon>Pseudomonadota</taxon>
        <taxon>Alphaproteobacteria</taxon>
        <taxon>Hyphomicrobiales</taxon>
        <taxon>Rhizobiaceae</taxon>
        <taxon>Rhizobium/Agrobacterium group</taxon>
        <taxon>Neorhizobium</taxon>
    </lineage>
</organism>
<evidence type="ECO:0000313" key="2">
    <source>
        <dbReference type="EMBL" id="CDZ34070.1"/>
    </source>
</evidence>
<dbReference type="PANTHER" id="PTHR32309">
    <property type="entry name" value="TYROSINE-PROTEIN KINASE"/>
    <property type="match status" value="1"/>
</dbReference>
<dbReference type="OrthoDB" id="8114194at2"/>
<dbReference type="PANTHER" id="PTHR32309:SF31">
    <property type="entry name" value="CAPSULAR EXOPOLYSACCHARIDE FAMILY"/>
    <property type="match status" value="1"/>
</dbReference>